<evidence type="ECO:0000313" key="3">
    <source>
        <dbReference type="Proteomes" id="UP000018031"/>
    </source>
</evidence>
<keyword evidence="1" id="KW-0812">Transmembrane</keyword>
<dbReference type="AlphaFoldDB" id="T1CPE9"/>
<dbReference type="Proteomes" id="UP000018031">
    <property type="component" value="Unassembled WGS sequence"/>
</dbReference>
<organism evidence="2 3">
    <name type="scientific">Porphyromonas crevioricanis JCM 15906</name>
    <dbReference type="NCBI Taxonomy" id="1305617"/>
    <lineage>
        <taxon>Bacteria</taxon>
        <taxon>Pseudomonadati</taxon>
        <taxon>Bacteroidota</taxon>
        <taxon>Bacteroidia</taxon>
        <taxon>Bacteroidales</taxon>
        <taxon>Porphyromonadaceae</taxon>
        <taxon>Porphyromonas</taxon>
    </lineage>
</organism>
<accession>T1CPE9</accession>
<evidence type="ECO:0000313" key="2">
    <source>
        <dbReference type="EMBL" id="GAD05707.1"/>
    </source>
</evidence>
<reference evidence="3" key="1">
    <citation type="journal article" date="2013" name="Genome">
        <title>Draft Genome Sequences of Porphyromonas crevioricanis JCM 15906T and Porphyromonas cansulci JCM 13913T Isolated from a Canine Oral Cavity.</title>
        <authorList>
            <person name="Sakamoto M."/>
            <person name="Tanaka N."/>
            <person name="Shiwa Y."/>
            <person name="Yoshikawa H."/>
            <person name="Ohkuma M."/>
        </authorList>
    </citation>
    <scope>NUCLEOTIDE SEQUENCE [LARGE SCALE GENOMIC DNA]</scope>
    <source>
        <strain evidence="3">JCM 15906</strain>
    </source>
</reference>
<protein>
    <submittedName>
        <fullName evidence="2">Uncharacterized protein</fullName>
    </submittedName>
</protein>
<reference evidence="2 3" key="2">
    <citation type="journal article" date="2013" name="Genome Announc.">
        <title>Draft Genome Sequences of Porphyromonas crevioricanis JCM 15906T and Porphyromonas cansulci JCM 13913T Isolated from a Canine Oral Cavity.</title>
        <authorList>
            <person name="Sakamoto M."/>
            <person name="Tanaka N."/>
            <person name="Shiwa Y."/>
            <person name="Yoshikawa H."/>
            <person name="Ohkuma M."/>
        </authorList>
    </citation>
    <scope>NUCLEOTIDE SEQUENCE [LARGE SCALE GENOMIC DNA]</scope>
    <source>
        <strain evidence="2 3">JCM 15906</strain>
    </source>
</reference>
<gene>
    <name evidence="2" type="ORF">PORCRE_1414</name>
</gene>
<dbReference type="EMBL" id="BAOU01000037">
    <property type="protein sequence ID" value="GAD05707.1"/>
    <property type="molecule type" value="Genomic_DNA"/>
</dbReference>
<proteinExistence type="predicted"/>
<keyword evidence="1" id="KW-0472">Membrane</keyword>
<sequence length="40" mass="4701">MLEGFVGLINPSLLVWREDKLPILHCYFTLFFIINGYLLT</sequence>
<feature type="transmembrane region" description="Helical" evidence="1">
    <location>
        <begin position="20"/>
        <end position="39"/>
    </location>
</feature>
<evidence type="ECO:0000256" key="1">
    <source>
        <dbReference type="SAM" id="Phobius"/>
    </source>
</evidence>
<comment type="caution">
    <text evidence="2">The sequence shown here is derived from an EMBL/GenBank/DDBJ whole genome shotgun (WGS) entry which is preliminary data.</text>
</comment>
<name>T1CPE9_9PORP</name>
<keyword evidence="1" id="KW-1133">Transmembrane helix</keyword>